<evidence type="ECO:0000259" key="2">
    <source>
        <dbReference type="Pfam" id="PF00750"/>
    </source>
</evidence>
<organism evidence="3 4">
    <name type="scientific">Ancylostoma caninum</name>
    <name type="common">Dog hookworm</name>
    <dbReference type="NCBI Taxonomy" id="29170"/>
    <lineage>
        <taxon>Eukaryota</taxon>
        <taxon>Metazoa</taxon>
        <taxon>Ecdysozoa</taxon>
        <taxon>Nematoda</taxon>
        <taxon>Chromadorea</taxon>
        <taxon>Rhabditida</taxon>
        <taxon>Rhabditina</taxon>
        <taxon>Rhabditomorpha</taxon>
        <taxon>Strongyloidea</taxon>
        <taxon>Ancylostomatidae</taxon>
        <taxon>Ancylostomatinae</taxon>
        <taxon>Ancylostoma</taxon>
    </lineage>
</organism>
<feature type="compositionally biased region" description="Basic and acidic residues" evidence="1">
    <location>
        <begin position="1"/>
        <end position="14"/>
    </location>
</feature>
<proteinExistence type="predicted"/>
<protein>
    <recommendedName>
        <fullName evidence="2">Arginyl-tRNA synthetase catalytic core domain-containing protein</fullName>
    </recommendedName>
</protein>
<dbReference type="Gene3D" id="3.40.50.620">
    <property type="entry name" value="HUPs"/>
    <property type="match status" value="1"/>
</dbReference>
<dbReference type="AlphaFoldDB" id="A0A368FVN5"/>
<sequence length="82" mass="9630">MTTYHSKERGGKETRSRKKFKTRSGETVRLLDLLDEGIKRASAKLDEKGRAESFNIEQADVFVSMTYYWQIRAEDPRMWKLG</sequence>
<dbReference type="InterPro" id="IPR035684">
    <property type="entry name" value="ArgRS_core"/>
</dbReference>
<evidence type="ECO:0000313" key="3">
    <source>
        <dbReference type="EMBL" id="RCN34845.1"/>
    </source>
</evidence>
<reference evidence="3 4" key="1">
    <citation type="submission" date="2014-10" db="EMBL/GenBank/DDBJ databases">
        <title>Draft genome of the hookworm Ancylostoma caninum.</title>
        <authorList>
            <person name="Mitreva M."/>
        </authorList>
    </citation>
    <scope>NUCLEOTIDE SEQUENCE [LARGE SCALE GENOMIC DNA]</scope>
    <source>
        <strain evidence="3 4">Baltimore</strain>
    </source>
</reference>
<dbReference type="InterPro" id="IPR014729">
    <property type="entry name" value="Rossmann-like_a/b/a_fold"/>
</dbReference>
<feature type="domain" description="Arginyl-tRNA synthetase catalytic core" evidence="2">
    <location>
        <begin position="16"/>
        <end position="59"/>
    </location>
</feature>
<comment type="caution">
    <text evidence="3">The sequence shown here is derived from an EMBL/GenBank/DDBJ whole genome shotgun (WGS) entry which is preliminary data.</text>
</comment>
<dbReference type="Pfam" id="PF00750">
    <property type="entry name" value="tRNA-synt_1d"/>
    <property type="match status" value="1"/>
</dbReference>
<dbReference type="STRING" id="29170.A0A368FVN5"/>
<accession>A0A368FVN5</accession>
<dbReference type="OrthoDB" id="68056at2759"/>
<evidence type="ECO:0000256" key="1">
    <source>
        <dbReference type="SAM" id="MobiDB-lite"/>
    </source>
</evidence>
<feature type="region of interest" description="Disordered" evidence="1">
    <location>
        <begin position="1"/>
        <end position="23"/>
    </location>
</feature>
<gene>
    <name evidence="3" type="ORF">ANCCAN_19308</name>
</gene>
<name>A0A368FVN5_ANCCA</name>
<dbReference type="Proteomes" id="UP000252519">
    <property type="component" value="Unassembled WGS sequence"/>
</dbReference>
<keyword evidence="4" id="KW-1185">Reference proteome</keyword>
<evidence type="ECO:0000313" key="4">
    <source>
        <dbReference type="Proteomes" id="UP000252519"/>
    </source>
</evidence>
<dbReference type="EMBL" id="JOJR01000732">
    <property type="protein sequence ID" value="RCN34845.1"/>
    <property type="molecule type" value="Genomic_DNA"/>
</dbReference>